<gene>
    <name evidence="7" type="ORF">BSAL_14325</name>
</gene>
<comment type="subcellular location">
    <subcellularLocation>
        <location evidence="1">Membrane</location>
        <topology evidence="1">Multi-pass membrane protein</topology>
    </subcellularLocation>
</comment>
<sequence>MTSPTDTFVRGILDDSPSPNDGSALSRQLISASESMRTIPDSPNSRTRLLEKSDDSPLLPRRSNQRSMRRAQSLFRYSLIFINFTFIVAAMLLIMAGVVARENSAVKLCNHCSDLTLVAIVFGVALWLFAIFGFNWIRQRNILLLLVYVAFLAIQSVVLFAVIITAGVFDANAANAGDDETPFLLQWEESVNATNGETESPLCDLQRQFNCSGYRYGCCLAGVCYNATHPESWVGAVCPVCNATAAPQVCTDIVYNTLRKNLGGFLVISCFSMLLVLSGILLAFLARKVNQSVARSSAPTQSS</sequence>
<evidence type="ECO:0000256" key="6">
    <source>
        <dbReference type="SAM" id="Phobius"/>
    </source>
</evidence>
<evidence type="ECO:0000256" key="4">
    <source>
        <dbReference type="ARBA" id="ARBA00023136"/>
    </source>
</evidence>
<dbReference type="OMA" id="WIRQRNI"/>
<reference evidence="8" key="1">
    <citation type="submission" date="2015-09" db="EMBL/GenBank/DDBJ databases">
        <authorList>
            <consortium name="Pathogen Informatics"/>
        </authorList>
    </citation>
    <scope>NUCLEOTIDE SEQUENCE [LARGE SCALE GENOMIC DNA]</scope>
    <source>
        <strain evidence="8">Lake Konstanz</strain>
    </source>
</reference>
<feature type="transmembrane region" description="Helical" evidence="6">
    <location>
        <begin position="74"/>
        <end position="95"/>
    </location>
</feature>
<evidence type="ECO:0000313" key="7">
    <source>
        <dbReference type="EMBL" id="CUG88236.1"/>
    </source>
</evidence>
<proteinExistence type="predicted"/>
<dbReference type="OrthoDB" id="248531at2759"/>
<evidence type="ECO:0000256" key="1">
    <source>
        <dbReference type="ARBA" id="ARBA00004141"/>
    </source>
</evidence>
<protein>
    <submittedName>
        <fullName evidence="7">Tetraspannin, putative</fullName>
    </submittedName>
</protein>
<dbReference type="InterPro" id="IPR018499">
    <property type="entry name" value="Tetraspanin/Peripherin"/>
</dbReference>
<dbReference type="Pfam" id="PF00335">
    <property type="entry name" value="Tetraspanin"/>
    <property type="match status" value="1"/>
</dbReference>
<feature type="transmembrane region" description="Helical" evidence="6">
    <location>
        <begin position="144"/>
        <end position="169"/>
    </location>
</feature>
<evidence type="ECO:0000256" key="5">
    <source>
        <dbReference type="SAM" id="MobiDB-lite"/>
    </source>
</evidence>
<feature type="transmembrane region" description="Helical" evidence="6">
    <location>
        <begin position="115"/>
        <end position="137"/>
    </location>
</feature>
<keyword evidence="4 6" id="KW-0472">Membrane</keyword>
<name>A0A0S4JDJ9_BODSA</name>
<evidence type="ECO:0000256" key="2">
    <source>
        <dbReference type="ARBA" id="ARBA00022692"/>
    </source>
</evidence>
<keyword evidence="3 6" id="KW-1133">Transmembrane helix</keyword>
<feature type="compositionally biased region" description="Polar residues" evidence="5">
    <location>
        <begin position="17"/>
        <end position="47"/>
    </location>
</feature>
<feature type="region of interest" description="Disordered" evidence="5">
    <location>
        <begin position="1"/>
        <end position="47"/>
    </location>
</feature>
<dbReference type="GO" id="GO:0016020">
    <property type="term" value="C:membrane"/>
    <property type="evidence" value="ECO:0007669"/>
    <property type="project" value="UniProtKB-SubCell"/>
</dbReference>
<keyword evidence="8" id="KW-1185">Reference proteome</keyword>
<accession>A0A0S4JDJ9</accession>
<dbReference type="VEuPathDB" id="TriTrypDB:BSAL_14325"/>
<dbReference type="Proteomes" id="UP000051952">
    <property type="component" value="Unassembled WGS sequence"/>
</dbReference>
<dbReference type="AlphaFoldDB" id="A0A0S4JDJ9"/>
<evidence type="ECO:0000313" key="8">
    <source>
        <dbReference type="Proteomes" id="UP000051952"/>
    </source>
</evidence>
<feature type="transmembrane region" description="Helical" evidence="6">
    <location>
        <begin position="265"/>
        <end position="286"/>
    </location>
</feature>
<evidence type="ECO:0000256" key="3">
    <source>
        <dbReference type="ARBA" id="ARBA00022989"/>
    </source>
</evidence>
<keyword evidence="2 6" id="KW-0812">Transmembrane</keyword>
<dbReference type="EMBL" id="CYKH01001627">
    <property type="protein sequence ID" value="CUG88236.1"/>
    <property type="molecule type" value="Genomic_DNA"/>
</dbReference>
<organism evidence="7 8">
    <name type="scientific">Bodo saltans</name>
    <name type="common">Flagellated protozoan</name>
    <dbReference type="NCBI Taxonomy" id="75058"/>
    <lineage>
        <taxon>Eukaryota</taxon>
        <taxon>Discoba</taxon>
        <taxon>Euglenozoa</taxon>
        <taxon>Kinetoplastea</taxon>
        <taxon>Metakinetoplastina</taxon>
        <taxon>Eubodonida</taxon>
        <taxon>Bodonidae</taxon>
        <taxon>Bodo</taxon>
    </lineage>
</organism>